<gene>
    <name evidence="5 8" type="primary">queF</name>
    <name evidence="8" type="ORF">Taqua_00816</name>
</gene>
<evidence type="ECO:0000259" key="7">
    <source>
        <dbReference type="Pfam" id="PF14819"/>
    </source>
</evidence>
<comment type="function">
    <text evidence="5">Catalyzes the NADPH-dependent reduction of 7-cyano-7-deazaguanine (preQ0) to 7-aminomethyl-7-deazaguanine (preQ1).</text>
</comment>
<dbReference type="NCBIfam" id="TIGR03138">
    <property type="entry name" value="QueF"/>
    <property type="match status" value="1"/>
</dbReference>
<dbReference type="GO" id="GO:0005737">
    <property type="term" value="C:cytoplasm"/>
    <property type="evidence" value="ECO:0007669"/>
    <property type="project" value="UniProtKB-SubCell"/>
</dbReference>
<keyword evidence="2 5" id="KW-0671">Queuosine biosynthesis</keyword>
<feature type="region of interest" description="Disordered" evidence="6">
    <location>
        <begin position="272"/>
        <end position="293"/>
    </location>
</feature>
<dbReference type="InterPro" id="IPR029139">
    <property type="entry name" value="QueF_N"/>
</dbReference>
<dbReference type="InterPro" id="IPR029500">
    <property type="entry name" value="QueF"/>
</dbReference>
<keyword evidence="3 5" id="KW-0521">NADP</keyword>
<comment type="subcellular location">
    <subcellularLocation>
        <location evidence="5">Cytoplasm</location>
    </subcellularLocation>
</comment>
<keyword evidence="1 5" id="KW-0963">Cytoplasm</keyword>
<dbReference type="HAMAP" id="MF_00817">
    <property type="entry name" value="QueF_type2"/>
    <property type="match status" value="1"/>
</dbReference>
<feature type="active site" description="Thioimide intermediate" evidence="5">
    <location>
        <position position="200"/>
    </location>
</feature>
<dbReference type="InterPro" id="IPR050084">
    <property type="entry name" value="NADPH_dep_7-cyano-7-deazaG_red"/>
</dbReference>
<comment type="similarity">
    <text evidence="5">Belongs to the GTP cyclohydrolase I family. QueF type 2 subfamily.</text>
</comment>
<dbReference type="GO" id="GO:0033739">
    <property type="term" value="F:preQ1 synthase activity"/>
    <property type="evidence" value="ECO:0007669"/>
    <property type="project" value="UniProtKB-UniRule"/>
</dbReference>
<comment type="subunit">
    <text evidence="5">Homodimer.</text>
</comment>
<dbReference type="Pfam" id="PF14489">
    <property type="entry name" value="QueF"/>
    <property type="match status" value="1"/>
</dbReference>
<dbReference type="InterPro" id="IPR016428">
    <property type="entry name" value="QueF_type2"/>
</dbReference>
<comment type="catalytic activity">
    <reaction evidence="5">
        <text>7-aminomethyl-7-carbaguanine + 2 NADP(+) = 7-cyano-7-carbaguanine + 2 NADPH + 3 H(+)</text>
        <dbReference type="Rhea" id="RHEA:13409"/>
        <dbReference type="ChEBI" id="CHEBI:15378"/>
        <dbReference type="ChEBI" id="CHEBI:45075"/>
        <dbReference type="ChEBI" id="CHEBI:57783"/>
        <dbReference type="ChEBI" id="CHEBI:58349"/>
        <dbReference type="ChEBI" id="CHEBI:58703"/>
        <dbReference type="EC" id="1.7.1.13"/>
    </reaction>
</comment>
<keyword evidence="4 5" id="KW-0560">Oxidoreductase</keyword>
<feature type="binding site" evidence="5">
    <location>
        <begin position="239"/>
        <end position="240"/>
    </location>
    <ligand>
        <name>substrate</name>
    </ligand>
</feature>
<dbReference type="GO" id="GO:0008616">
    <property type="term" value="P:tRNA queuosine(34) biosynthetic process"/>
    <property type="evidence" value="ECO:0007669"/>
    <property type="project" value="UniProtKB-UniRule"/>
</dbReference>
<evidence type="ECO:0000256" key="2">
    <source>
        <dbReference type="ARBA" id="ARBA00022785"/>
    </source>
</evidence>
<evidence type="ECO:0000256" key="4">
    <source>
        <dbReference type="ARBA" id="ARBA00023002"/>
    </source>
</evidence>
<dbReference type="PANTHER" id="PTHR34354:SF1">
    <property type="entry name" value="NADPH-DEPENDENT 7-CYANO-7-DEAZAGUANINE REDUCTASE"/>
    <property type="match status" value="1"/>
</dbReference>
<accession>A0A554WQW8</accession>
<evidence type="ECO:0000313" key="9">
    <source>
        <dbReference type="Proteomes" id="UP000318554"/>
    </source>
</evidence>
<feature type="binding site" evidence="5">
    <location>
        <begin position="268"/>
        <end position="269"/>
    </location>
    <ligand>
        <name>NADPH</name>
        <dbReference type="ChEBI" id="CHEBI:57783"/>
    </ligand>
</feature>
<dbReference type="Pfam" id="PF14819">
    <property type="entry name" value="QueF_N"/>
    <property type="match status" value="1"/>
</dbReference>
<dbReference type="SUPFAM" id="SSF55620">
    <property type="entry name" value="Tetrahydrobiopterin biosynthesis enzymes-like"/>
    <property type="match status" value="1"/>
</dbReference>
<feature type="binding site" evidence="5">
    <location>
        <begin position="92"/>
        <end position="94"/>
    </location>
    <ligand>
        <name>substrate</name>
    </ligand>
</feature>
<organism evidence="8 9">
    <name type="scientific">Tepidimonas aquatica</name>
    <dbReference type="NCBI Taxonomy" id="247482"/>
    <lineage>
        <taxon>Bacteria</taxon>
        <taxon>Pseudomonadati</taxon>
        <taxon>Pseudomonadota</taxon>
        <taxon>Betaproteobacteria</taxon>
        <taxon>Burkholderiales</taxon>
        <taxon>Tepidimonas</taxon>
    </lineage>
</organism>
<evidence type="ECO:0000313" key="8">
    <source>
        <dbReference type="EMBL" id="TSE25971.1"/>
    </source>
</evidence>
<feature type="active site" description="Proton donor" evidence="5">
    <location>
        <position position="207"/>
    </location>
</feature>
<dbReference type="EC" id="1.7.1.13" evidence="5"/>
<dbReference type="AlphaFoldDB" id="A0A554WQW8"/>
<sequence length="293" mass="32480">MVTTTDHPQAATAALHATPLGRETAYPERYDPTLLCPVPRALARAALGWTGPLPFTGADLWTAFEVSWLNPRGKPLVAIAHLTVPAETPNLIESKSLKLYLNSFNQERLRDADELRARLRADLTEALWRGSGQTPGSVGVRLQLPTEWACEAAAGLPGLSLDRLDVECTHDHPAPQLLRADATQPPVDETLSSDLFKSNCPVTGQPDWASVQIRYSGPPIDQEGLLRYLVSFRQHQGFHEHCVERIFIDIWQRCRPVRLSVYARFTRRGGLDINPSRTSHPQPAPGAVRLARQ</sequence>
<reference evidence="8 9" key="1">
    <citation type="submission" date="2019-07" db="EMBL/GenBank/DDBJ databases">
        <title>Tepidimonas aquatica CLN-1 draft genome.</title>
        <authorList>
            <person name="Da Costa M.S."/>
            <person name="Froufe H.J.C."/>
            <person name="Egas C."/>
            <person name="Albuquerque L."/>
        </authorList>
    </citation>
    <scope>NUCLEOTIDE SEQUENCE [LARGE SCALE GENOMIC DNA]</scope>
    <source>
        <strain evidence="8 9">CLN-1</strain>
    </source>
</reference>
<dbReference type="PANTHER" id="PTHR34354">
    <property type="entry name" value="NADPH-DEPENDENT 7-CYANO-7-DEAZAGUANINE REDUCTASE"/>
    <property type="match status" value="1"/>
</dbReference>
<dbReference type="Proteomes" id="UP000318554">
    <property type="component" value="Unassembled WGS sequence"/>
</dbReference>
<dbReference type="Gene3D" id="3.30.1130.10">
    <property type="match status" value="2"/>
</dbReference>
<name>A0A554WQW8_9BURK</name>
<evidence type="ECO:0000256" key="5">
    <source>
        <dbReference type="HAMAP-Rule" id="MF_00817"/>
    </source>
</evidence>
<dbReference type="PIRSF" id="PIRSF004750">
    <property type="entry name" value="Nitrile_oxidored_YqcD_prd"/>
    <property type="match status" value="1"/>
</dbReference>
<comment type="caution">
    <text evidence="8">The sequence shown here is derived from an EMBL/GenBank/DDBJ whole genome shotgun (WGS) entry which is preliminary data.</text>
</comment>
<protein>
    <recommendedName>
        <fullName evidence="5">NADPH-dependent 7-cyano-7-deazaguanine reductase</fullName>
        <ecNumber evidence="5">1.7.1.13</ecNumber>
    </recommendedName>
    <alternativeName>
        <fullName evidence="5">7-cyano-7-carbaguanine reductase</fullName>
    </alternativeName>
    <alternativeName>
        <fullName evidence="5">NADPH-dependent nitrile oxidoreductase</fullName>
    </alternativeName>
    <alternativeName>
        <fullName evidence="5">PreQ(0) reductase</fullName>
    </alternativeName>
</protein>
<evidence type="ECO:0000256" key="6">
    <source>
        <dbReference type="SAM" id="MobiDB-lite"/>
    </source>
</evidence>
<evidence type="ECO:0000256" key="3">
    <source>
        <dbReference type="ARBA" id="ARBA00022857"/>
    </source>
</evidence>
<proteinExistence type="inferred from homology"/>
<dbReference type="UniPathway" id="UPA00392"/>
<comment type="pathway">
    <text evidence="5">tRNA modification; tRNA-queuosine biosynthesis.</text>
</comment>
<feature type="domain" description="NADPH-dependent 7-cyano-7-deazaguanine reductase N-terminal" evidence="7">
    <location>
        <begin position="26"/>
        <end position="126"/>
    </location>
</feature>
<dbReference type="EMBL" id="VJNA01000008">
    <property type="protein sequence ID" value="TSE25971.1"/>
    <property type="molecule type" value="Genomic_DNA"/>
</dbReference>
<feature type="binding site" evidence="5">
    <location>
        <begin position="94"/>
        <end position="95"/>
    </location>
    <ligand>
        <name>NADPH</name>
        <dbReference type="ChEBI" id="CHEBI:57783"/>
    </ligand>
</feature>
<evidence type="ECO:0000256" key="1">
    <source>
        <dbReference type="ARBA" id="ARBA00022490"/>
    </source>
</evidence>
<dbReference type="InterPro" id="IPR043133">
    <property type="entry name" value="GTP-CH-I_C/QueF"/>
</dbReference>
<keyword evidence="9" id="KW-1185">Reference proteome</keyword>